<organism evidence="2 3">
    <name type="scientific">Lentisphaera profundi</name>
    <dbReference type="NCBI Taxonomy" id="1658616"/>
    <lineage>
        <taxon>Bacteria</taxon>
        <taxon>Pseudomonadati</taxon>
        <taxon>Lentisphaerota</taxon>
        <taxon>Lentisphaeria</taxon>
        <taxon>Lentisphaerales</taxon>
        <taxon>Lentisphaeraceae</taxon>
        <taxon>Lentisphaera</taxon>
    </lineage>
</organism>
<keyword evidence="1" id="KW-0732">Signal</keyword>
<accession>A0ABY7VNM4</accession>
<feature type="chain" id="PRO_5045307806" evidence="1">
    <location>
        <begin position="19"/>
        <end position="304"/>
    </location>
</feature>
<feature type="signal peptide" evidence="1">
    <location>
        <begin position="1"/>
        <end position="18"/>
    </location>
</feature>
<dbReference type="Proteomes" id="UP001214250">
    <property type="component" value="Chromosome 1"/>
</dbReference>
<evidence type="ECO:0000313" key="2">
    <source>
        <dbReference type="EMBL" id="WDE95733.1"/>
    </source>
</evidence>
<dbReference type="RefSeq" id="WP_274149467.1">
    <property type="nucleotide sequence ID" value="NZ_CP117811.1"/>
</dbReference>
<reference evidence="2 3" key="1">
    <citation type="submission" date="2023-02" db="EMBL/GenBank/DDBJ databases">
        <title>Genome sequence of Lentisphaera profundi SAORIC-696.</title>
        <authorList>
            <person name="Kim e."/>
            <person name="Cho J.-C."/>
            <person name="Choi A."/>
            <person name="Kang I."/>
        </authorList>
    </citation>
    <scope>NUCLEOTIDE SEQUENCE [LARGE SCALE GENOMIC DNA]</scope>
    <source>
        <strain evidence="2 3">SAORIC-696</strain>
    </source>
</reference>
<protein>
    <submittedName>
        <fullName evidence="2">Uncharacterized protein</fullName>
    </submittedName>
</protein>
<evidence type="ECO:0000313" key="3">
    <source>
        <dbReference type="Proteomes" id="UP001214250"/>
    </source>
</evidence>
<proteinExistence type="predicted"/>
<sequence>MNKLTNTLSFAFITAAMAATLSADTPIAPVSDPVNFESPYHTTEIRMIYLHQNFHDKIDTSLGKLKLGGEAQLFAIQARYAINDRLSIIATKDGYAKYNFDNTLEDQEGFANLGLGVKYTVYHDKDSDFIVTTGFRVEIPTGDDDIYQGKGDGIANPFVSIGKQWNNFHFMAYEGLRLPFDTDANSTFNDMSLHIDYKIGNFYPLVEAHWRHVIADGDGGDFNAELEGGGEVPLDTLNSGLSGVDLLNLGTSDTQGNNYTNMAFGFRYKFTEALTMGAAWETRIGKTDDSLFDDRYTFDFIYSF</sequence>
<name>A0ABY7VNM4_9BACT</name>
<evidence type="ECO:0000256" key="1">
    <source>
        <dbReference type="SAM" id="SignalP"/>
    </source>
</evidence>
<dbReference type="EMBL" id="CP117811">
    <property type="protein sequence ID" value="WDE95733.1"/>
    <property type="molecule type" value="Genomic_DNA"/>
</dbReference>
<keyword evidence="3" id="KW-1185">Reference proteome</keyword>
<gene>
    <name evidence="2" type="ORF">PQO03_08390</name>
</gene>